<proteinExistence type="predicted"/>
<gene>
    <name evidence="2" type="ORF">AMS68_004807</name>
</gene>
<name>A0A6H0XXZ4_9PEZI</name>
<dbReference type="AlphaFoldDB" id="A0A6H0XXZ4"/>
<dbReference type="SUPFAM" id="SSF52047">
    <property type="entry name" value="RNI-like"/>
    <property type="match status" value="1"/>
</dbReference>
<sequence>MALDQQRNWDISMAENLERIQLNAKRDREKTQARLRTEEQPLVPPFVPRPFQGPPIYLPDEILTQILSFVVQHNDSQKTLAACCLLSHQWYNVAVPYLYESPRLYGKNFDPFARTICPSINLHVRKSPLSSLVHNLDMGGLVHQGSKVPCSVLEAEVPGSLTRLGIAATAGSPQIGFGSYEGVAPIRWPPQLQAIVLSGGIDARFLAGVASYPDTLRSMTIEHCPLAKSYLVINFIVNSLRKLPLLDTLKISNMPRFSACALDDLLHILPNIKRLSVSVDYISPAFFDEGSGRRYVLDDAQQEDESSLPRQLRHDKLHTLELTNSSNPSIEEKITPIDVLIAVDDDVLPALRVVRVAKSLHWRSGDTMLDVDALTDALQSRNAADWENRAGEYQTMPVEQWKATKPLQAAGVWFIDG</sequence>
<dbReference type="Gene3D" id="3.80.10.10">
    <property type="entry name" value="Ribonuclease Inhibitor"/>
    <property type="match status" value="1"/>
</dbReference>
<organism evidence="2 3">
    <name type="scientific">Peltaster fructicola</name>
    <dbReference type="NCBI Taxonomy" id="286661"/>
    <lineage>
        <taxon>Eukaryota</taxon>
        <taxon>Fungi</taxon>
        <taxon>Dikarya</taxon>
        <taxon>Ascomycota</taxon>
        <taxon>Pezizomycotina</taxon>
        <taxon>Dothideomycetes</taxon>
        <taxon>Dothideomycetes incertae sedis</taxon>
        <taxon>Peltaster</taxon>
    </lineage>
</organism>
<dbReference type="OrthoDB" id="2125396at2759"/>
<reference evidence="2 3" key="1">
    <citation type="journal article" date="2016" name="Sci. Rep.">
        <title>Peltaster fructicola genome reveals evolution from an invasive phytopathogen to an ectophytic parasite.</title>
        <authorList>
            <person name="Xu C."/>
            <person name="Chen H."/>
            <person name="Gleason M.L."/>
            <person name="Xu J.R."/>
            <person name="Liu H."/>
            <person name="Zhang R."/>
            <person name="Sun G."/>
        </authorList>
    </citation>
    <scope>NUCLEOTIDE SEQUENCE [LARGE SCALE GENOMIC DNA]</scope>
    <source>
        <strain evidence="2 3">LNHT1506</strain>
    </source>
</reference>
<dbReference type="Proteomes" id="UP000503462">
    <property type="component" value="Chromosome 3"/>
</dbReference>
<keyword evidence="3" id="KW-1185">Reference proteome</keyword>
<evidence type="ECO:0000313" key="3">
    <source>
        <dbReference type="Proteomes" id="UP000503462"/>
    </source>
</evidence>
<dbReference type="EMBL" id="CP051141">
    <property type="protein sequence ID" value="QIW99289.1"/>
    <property type="molecule type" value="Genomic_DNA"/>
</dbReference>
<dbReference type="InterPro" id="IPR036047">
    <property type="entry name" value="F-box-like_dom_sf"/>
</dbReference>
<dbReference type="SUPFAM" id="SSF81383">
    <property type="entry name" value="F-box domain"/>
    <property type="match status" value="1"/>
</dbReference>
<dbReference type="Pfam" id="PF12937">
    <property type="entry name" value="F-box-like"/>
    <property type="match status" value="1"/>
</dbReference>
<feature type="domain" description="F-box" evidence="1">
    <location>
        <begin position="58"/>
        <end position="102"/>
    </location>
</feature>
<accession>A0A6H0XXZ4</accession>
<evidence type="ECO:0000313" key="2">
    <source>
        <dbReference type="EMBL" id="QIW99289.1"/>
    </source>
</evidence>
<protein>
    <recommendedName>
        <fullName evidence="1">F-box domain-containing protein</fullName>
    </recommendedName>
</protein>
<evidence type="ECO:0000259" key="1">
    <source>
        <dbReference type="Pfam" id="PF12937"/>
    </source>
</evidence>
<dbReference type="InterPro" id="IPR001810">
    <property type="entry name" value="F-box_dom"/>
</dbReference>
<dbReference type="InterPro" id="IPR032675">
    <property type="entry name" value="LRR_dom_sf"/>
</dbReference>